<reference evidence="2 3" key="1">
    <citation type="submission" date="2024-01" db="EMBL/GenBank/DDBJ databases">
        <title>The genome of the rayed Mediterranean limpet Patella caerulea (Linnaeus, 1758).</title>
        <authorList>
            <person name="Anh-Thu Weber A."/>
            <person name="Halstead-Nussloch G."/>
        </authorList>
    </citation>
    <scope>NUCLEOTIDE SEQUENCE [LARGE SCALE GENOMIC DNA]</scope>
    <source>
        <strain evidence="2">AATW-2023a</strain>
        <tissue evidence="2">Whole specimen</tissue>
    </source>
</reference>
<protein>
    <recommendedName>
        <fullName evidence="1">LicD/FKTN/FKRP nucleotidyltransferase domain-containing protein</fullName>
    </recommendedName>
</protein>
<organism evidence="2 3">
    <name type="scientific">Patella caerulea</name>
    <name type="common">Rayed Mediterranean limpet</name>
    <dbReference type="NCBI Taxonomy" id="87958"/>
    <lineage>
        <taxon>Eukaryota</taxon>
        <taxon>Metazoa</taxon>
        <taxon>Spiralia</taxon>
        <taxon>Lophotrochozoa</taxon>
        <taxon>Mollusca</taxon>
        <taxon>Gastropoda</taxon>
        <taxon>Patellogastropoda</taxon>
        <taxon>Patelloidea</taxon>
        <taxon>Patellidae</taxon>
        <taxon>Patella</taxon>
    </lineage>
</organism>
<dbReference type="InterPro" id="IPR007074">
    <property type="entry name" value="LicD/FKTN/FKRP_NTP_transf"/>
</dbReference>
<dbReference type="PANTHER" id="PTHR43404:SF1">
    <property type="entry name" value="MNN4P"/>
    <property type="match status" value="1"/>
</dbReference>
<name>A0AAN8PIC2_PATCE</name>
<dbReference type="Pfam" id="PF04991">
    <property type="entry name" value="LicD"/>
    <property type="match status" value="1"/>
</dbReference>
<dbReference type="EMBL" id="JAZGQO010000008">
    <property type="protein sequence ID" value="KAK6178977.1"/>
    <property type="molecule type" value="Genomic_DNA"/>
</dbReference>
<evidence type="ECO:0000313" key="3">
    <source>
        <dbReference type="Proteomes" id="UP001347796"/>
    </source>
</evidence>
<dbReference type="InterPro" id="IPR052942">
    <property type="entry name" value="LPS_cholinephosphotransferase"/>
</dbReference>
<keyword evidence="3" id="KW-1185">Reference proteome</keyword>
<dbReference type="GO" id="GO:0009100">
    <property type="term" value="P:glycoprotein metabolic process"/>
    <property type="evidence" value="ECO:0007669"/>
    <property type="project" value="UniProtKB-ARBA"/>
</dbReference>
<feature type="domain" description="LicD/FKTN/FKRP nucleotidyltransferase" evidence="1">
    <location>
        <begin position="46"/>
        <end position="96"/>
    </location>
</feature>
<sequence>MDNERDNIGNFDSQKQLETFLNFQPMMSLDERNILLYTLHVYLEVCKKFNLTYFVIEGTLLGTYRHMGLIPWDDDVDVIMDVTDWSKIRDVFSGMPDIELMVHSHFQWKIFPRAVNNSKGKHFKYPFLDIFFYDKDSTHIWGLTPATKPNILFNKNDIFPLVQRPFENQMVYVPNKIEKVVKSIFDVNRCVSSGYLHKRNMPCPTHLIKNVPCQYLYNLHPFVFQSLDPHSGKIIQQLKVGSRILKEFR</sequence>
<dbReference type="Proteomes" id="UP001347796">
    <property type="component" value="Unassembled WGS sequence"/>
</dbReference>
<dbReference type="AlphaFoldDB" id="A0AAN8PIC2"/>
<dbReference type="PANTHER" id="PTHR43404">
    <property type="entry name" value="LIPOPOLYSACCHARIDE CHOLINEPHOSPHOTRANSFERASE LICD"/>
    <property type="match status" value="1"/>
</dbReference>
<gene>
    <name evidence="2" type="ORF">SNE40_011443</name>
</gene>
<evidence type="ECO:0000313" key="2">
    <source>
        <dbReference type="EMBL" id="KAK6178977.1"/>
    </source>
</evidence>
<evidence type="ECO:0000259" key="1">
    <source>
        <dbReference type="Pfam" id="PF04991"/>
    </source>
</evidence>
<comment type="caution">
    <text evidence="2">The sequence shown here is derived from an EMBL/GenBank/DDBJ whole genome shotgun (WGS) entry which is preliminary data.</text>
</comment>
<accession>A0AAN8PIC2</accession>
<proteinExistence type="predicted"/>